<dbReference type="PANTHER" id="PTHR44329:SF288">
    <property type="entry name" value="MITOGEN-ACTIVATED PROTEIN KINASE KINASE KINASE 20"/>
    <property type="match status" value="1"/>
</dbReference>
<dbReference type="GO" id="GO:0005524">
    <property type="term" value="F:ATP binding"/>
    <property type="evidence" value="ECO:0007669"/>
    <property type="project" value="UniProtKB-KW"/>
</dbReference>
<proteinExistence type="predicted"/>
<dbReference type="EMBL" id="CAJNYU010001438">
    <property type="protein sequence ID" value="CAF3435714.1"/>
    <property type="molecule type" value="Genomic_DNA"/>
</dbReference>
<evidence type="ECO:0000256" key="1">
    <source>
        <dbReference type="ARBA" id="ARBA00022679"/>
    </source>
</evidence>
<evidence type="ECO:0000313" key="16">
    <source>
        <dbReference type="Proteomes" id="UP000663851"/>
    </source>
</evidence>
<feature type="domain" description="RING-type" evidence="9">
    <location>
        <begin position="994"/>
        <end position="1036"/>
    </location>
</feature>
<sequence>MASATTTTASNDVPTESKSELVTNGLNSIKQTIESSRHIKFGIQQLANDFMDIYLNFQKDISLLSTGDSIRQPYSEEMESLDFNFFNNHRTYDRIQLALCGPNSSGKTTFLHTFLKINNILPVGAGPVTARIVKFSYSIPSAARLIVYSSIRDAFSENHEEEHKLSLAEYFNNSTVDWKGIKQAINVYIARPELNTEKEFIDWAKRFVEIRIPSPILELGIDVYDTPGLLFHDQPTLKDNLQELVRYVRPTLVFLYANATFAKDANDCYLMVRSALGDEEQPPIFYLNTKQDITTLFNGASIPAKNVRQFTTTKYHEILPSERLKRYQTLYSAIGIANELPMIENGASTEILNTKCDNFDISSVVGHSLLRNCAIEMTEQACRRIIEYALKTEMKQPYEMADSIIEKIDNIFNFFVSASYRTKKQWDDICSNAKRWGDHFFQKFQKDLSKVTEKVHEKIIQRFDQHSDSIIERAIKLERSDDRLQSITRDVVTKNIKDFIKIVVQEEVIKVAINEVVHEAKEGFQLLVKHEILISTEKNELLVTAQRQVLMDISSDDISQRKWMENVLFQLSIAPSALLRLIRGLSKLPYKKYWNQTSSNLLSNKKEYYDVIDAMDSLSILTDESKRRDFAAEYLKRTRSKITAEKPLYNQNLQLWIENKKEAFNNNIQNNYHLAVTHLKARTSAYESTNKYTQDFREIECKFLGLKDLAKFNGEHPLINESEELGHGTHFVVYPAAWSTKKDLAVKKLKQSSNKHAHLQYLEAHNHRKITQLREIKLPPSDGESQQCQLPHIVPLLYLYDKQLNGTMSELYIFLPRYEQSLEKYLTENIATIKPKRVLQIALDMADVLVLLHTNEIVHRDIKAKNILMDKDQQCYLSDFGTAKEWASNSAMVGTFPLAPEIQSGCMYDGKAADVYSFGVFLYELLPKNSYHRPDSITNVEYLLKSIAPLNRYNHIYEDLIKSCLQSSAVDRPGVKEIRLKLVECLADLKEKSCTICEDNPRKYRFQPCGHKLVCEVCFNRLRSNADSTLTCFLCQQPVDQWIEDDSNQTYFDFHVKTL</sequence>
<dbReference type="Proteomes" id="UP000663851">
    <property type="component" value="Unassembled WGS sequence"/>
</dbReference>
<dbReference type="InterPro" id="IPR011009">
    <property type="entry name" value="Kinase-like_dom_sf"/>
</dbReference>
<dbReference type="EMBL" id="CAJOBQ010000372">
    <property type="protein sequence ID" value="CAF4340418.1"/>
    <property type="molecule type" value="Genomic_DNA"/>
</dbReference>
<feature type="domain" description="Protein kinase" evidence="8">
    <location>
        <begin position="719"/>
        <end position="986"/>
    </location>
</feature>
<dbReference type="GO" id="GO:0004674">
    <property type="term" value="F:protein serine/threonine kinase activity"/>
    <property type="evidence" value="ECO:0007669"/>
    <property type="project" value="TreeGrafter"/>
</dbReference>
<evidence type="ECO:0000256" key="5">
    <source>
        <dbReference type="ARBA" id="ARBA00022833"/>
    </source>
</evidence>
<dbReference type="Pfam" id="PF00350">
    <property type="entry name" value="Dynamin_N"/>
    <property type="match status" value="1"/>
</dbReference>
<dbReference type="Proteomes" id="UP000663825">
    <property type="component" value="Unassembled WGS sequence"/>
</dbReference>
<dbReference type="Proteomes" id="UP000663873">
    <property type="component" value="Unassembled WGS sequence"/>
</dbReference>
<dbReference type="AlphaFoldDB" id="A0A820FRV0"/>
<comment type="caution">
    <text evidence="14">The sequence shown here is derived from an EMBL/GenBank/DDBJ whole genome shotgun (WGS) entry which is preliminary data.</text>
</comment>
<dbReference type="Proteomes" id="UP000663862">
    <property type="component" value="Unassembled WGS sequence"/>
</dbReference>
<keyword evidence="4" id="KW-0418">Kinase</keyword>
<evidence type="ECO:0000259" key="9">
    <source>
        <dbReference type="PROSITE" id="PS50089"/>
    </source>
</evidence>
<dbReference type="InterPro" id="IPR008271">
    <property type="entry name" value="Ser/Thr_kinase_AS"/>
</dbReference>
<reference evidence="14" key="1">
    <citation type="submission" date="2021-02" db="EMBL/GenBank/DDBJ databases">
        <authorList>
            <person name="Nowell W R."/>
        </authorList>
    </citation>
    <scope>NUCLEOTIDE SEQUENCE</scope>
</reference>
<dbReference type="PANTHER" id="PTHR44329">
    <property type="entry name" value="SERINE/THREONINE-PROTEIN KINASE TNNI3K-RELATED"/>
    <property type="match status" value="1"/>
</dbReference>
<keyword evidence="3 7" id="KW-0479">Metal-binding</keyword>
<dbReference type="EMBL" id="CAJNYD010001368">
    <property type="protein sequence ID" value="CAF3332626.1"/>
    <property type="molecule type" value="Genomic_DNA"/>
</dbReference>
<keyword evidence="6" id="KW-0067">ATP-binding</keyword>
<dbReference type="PROSITE" id="PS00108">
    <property type="entry name" value="PROTEIN_KINASE_ST"/>
    <property type="match status" value="1"/>
</dbReference>
<dbReference type="SUPFAM" id="SSF52540">
    <property type="entry name" value="P-loop containing nucleoside triphosphate hydrolases"/>
    <property type="match status" value="1"/>
</dbReference>
<dbReference type="Proteomes" id="UP000663869">
    <property type="component" value="Unassembled WGS sequence"/>
</dbReference>
<dbReference type="SMART" id="SM00220">
    <property type="entry name" value="S_TKc"/>
    <property type="match status" value="1"/>
</dbReference>
<evidence type="ECO:0000313" key="14">
    <source>
        <dbReference type="EMBL" id="CAF4265417.1"/>
    </source>
</evidence>
<dbReference type="InterPro" id="IPR027417">
    <property type="entry name" value="P-loop_NTPase"/>
</dbReference>
<accession>A0A820FRV0</accession>
<evidence type="ECO:0000313" key="10">
    <source>
        <dbReference type="EMBL" id="CAF3332626.1"/>
    </source>
</evidence>
<evidence type="ECO:0000313" key="13">
    <source>
        <dbReference type="EMBL" id="CAF4262609.1"/>
    </source>
</evidence>
<dbReference type="PROSITE" id="PS50089">
    <property type="entry name" value="ZF_RING_2"/>
    <property type="match status" value="1"/>
</dbReference>
<dbReference type="InterPro" id="IPR045063">
    <property type="entry name" value="Dynamin_N"/>
</dbReference>
<evidence type="ECO:0000259" key="8">
    <source>
        <dbReference type="PROSITE" id="PS50011"/>
    </source>
</evidence>
<dbReference type="SUPFAM" id="SSF57850">
    <property type="entry name" value="RING/U-box"/>
    <property type="match status" value="1"/>
</dbReference>
<keyword evidence="3 7" id="KW-0863">Zinc-finger</keyword>
<protein>
    <submittedName>
        <fullName evidence="14">Uncharacterized protein</fullName>
    </submittedName>
</protein>
<evidence type="ECO:0000256" key="3">
    <source>
        <dbReference type="ARBA" id="ARBA00022771"/>
    </source>
</evidence>
<dbReference type="SUPFAM" id="SSF56112">
    <property type="entry name" value="Protein kinase-like (PK-like)"/>
    <property type="match status" value="1"/>
</dbReference>
<gene>
    <name evidence="12" type="ORF">FME351_LOCUS12188</name>
    <name evidence="14" type="ORF">HFQ381_LOCUS11329</name>
    <name evidence="10" type="ORF">LUA448_LOCUS11288</name>
    <name evidence="11" type="ORF">TIS948_LOCUS21751</name>
    <name evidence="15" type="ORF">TSG867_LOCUS8831</name>
    <name evidence="13" type="ORF">UJA718_LOCUS10261</name>
</gene>
<dbReference type="Gene3D" id="1.10.510.10">
    <property type="entry name" value="Transferase(Phosphotransferase) domain 1"/>
    <property type="match status" value="1"/>
</dbReference>
<dbReference type="PROSITE" id="PS50011">
    <property type="entry name" value="PROTEIN_KINASE_DOM"/>
    <property type="match status" value="1"/>
</dbReference>
<evidence type="ECO:0000313" key="12">
    <source>
        <dbReference type="EMBL" id="CAF3435714.1"/>
    </source>
</evidence>
<keyword evidence="17" id="KW-1185">Reference proteome</keyword>
<dbReference type="EMBL" id="CAJOBO010000650">
    <property type="protein sequence ID" value="CAF4265417.1"/>
    <property type="molecule type" value="Genomic_DNA"/>
</dbReference>
<keyword evidence="5" id="KW-0862">Zinc</keyword>
<dbReference type="SMART" id="SM00184">
    <property type="entry name" value="RING"/>
    <property type="match status" value="1"/>
</dbReference>
<keyword evidence="2" id="KW-0547">Nucleotide-binding</keyword>
<dbReference type="EMBL" id="CAJNXB010003762">
    <property type="protein sequence ID" value="CAF3334767.1"/>
    <property type="molecule type" value="Genomic_DNA"/>
</dbReference>
<dbReference type="EMBL" id="CAJOBP010001194">
    <property type="protein sequence ID" value="CAF4262609.1"/>
    <property type="molecule type" value="Genomic_DNA"/>
</dbReference>
<evidence type="ECO:0000313" key="11">
    <source>
        <dbReference type="EMBL" id="CAF3334767.1"/>
    </source>
</evidence>
<dbReference type="Pfam" id="PF00069">
    <property type="entry name" value="Pkinase"/>
    <property type="match status" value="1"/>
</dbReference>
<evidence type="ECO:0000256" key="6">
    <source>
        <dbReference type="ARBA" id="ARBA00022840"/>
    </source>
</evidence>
<dbReference type="GO" id="GO:0008270">
    <property type="term" value="F:zinc ion binding"/>
    <property type="evidence" value="ECO:0007669"/>
    <property type="project" value="UniProtKB-KW"/>
</dbReference>
<name>A0A820FRV0_9BILA</name>
<dbReference type="InterPro" id="IPR001841">
    <property type="entry name" value="Znf_RING"/>
</dbReference>
<dbReference type="OrthoDB" id="9996513at2759"/>
<evidence type="ECO:0000256" key="7">
    <source>
        <dbReference type="PROSITE-ProRule" id="PRU00175"/>
    </source>
</evidence>
<evidence type="ECO:0000256" key="2">
    <source>
        <dbReference type="ARBA" id="ARBA00022741"/>
    </source>
</evidence>
<dbReference type="Gene3D" id="3.30.40.10">
    <property type="entry name" value="Zinc/RING finger domain, C3HC4 (zinc finger)"/>
    <property type="match status" value="1"/>
</dbReference>
<dbReference type="InterPro" id="IPR051681">
    <property type="entry name" value="Ser/Thr_Kinases-Pseudokinases"/>
</dbReference>
<dbReference type="Pfam" id="PF13920">
    <property type="entry name" value="zf-C3HC4_3"/>
    <property type="match status" value="1"/>
</dbReference>
<dbReference type="Proteomes" id="UP000663833">
    <property type="component" value="Unassembled WGS sequence"/>
</dbReference>
<keyword evidence="1" id="KW-0808">Transferase</keyword>
<dbReference type="CDD" id="cd00180">
    <property type="entry name" value="PKc"/>
    <property type="match status" value="1"/>
</dbReference>
<organism evidence="14 16">
    <name type="scientific">Rotaria socialis</name>
    <dbReference type="NCBI Taxonomy" id="392032"/>
    <lineage>
        <taxon>Eukaryota</taxon>
        <taxon>Metazoa</taxon>
        <taxon>Spiralia</taxon>
        <taxon>Gnathifera</taxon>
        <taxon>Rotifera</taxon>
        <taxon>Eurotatoria</taxon>
        <taxon>Bdelloidea</taxon>
        <taxon>Philodinida</taxon>
        <taxon>Philodinidae</taxon>
        <taxon>Rotaria</taxon>
    </lineage>
</organism>
<evidence type="ECO:0000313" key="17">
    <source>
        <dbReference type="Proteomes" id="UP000663873"/>
    </source>
</evidence>
<dbReference type="InterPro" id="IPR000719">
    <property type="entry name" value="Prot_kinase_dom"/>
</dbReference>
<dbReference type="Gene3D" id="3.40.50.300">
    <property type="entry name" value="P-loop containing nucleotide triphosphate hydrolases"/>
    <property type="match status" value="1"/>
</dbReference>
<dbReference type="InterPro" id="IPR013083">
    <property type="entry name" value="Znf_RING/FYVE/PHD"/>
</dbReference>
<evidence type="ECO:0000313" key="15">
    <source>
        <dbReference type="EMBL" id="CAF4340418.1"/>
    </source>
</evidence>
<evidence type="ECO:0000256" key="4">
    <source>
        <dbReference type="ARBA" id="ARBA00022777"/>
    </source>
</evidence>